<sequence length="327" mass="34366">MSPYLEVIIPAALALYAGFQHEGRCSIEPAVHPLAENMCQGLRAAFEDGCKTLLEVPLGKTGIYLAGSYSIKPVAFAPLVREKVQEGYSACVGFWSGSIDYDTYQTALEQKASVLNAMFKSVGKPGSAAPVLDAAVANGARREDVLDAKVAAGDLRQDCMGPATIKCGHITTPPTDPVFIPPDPQTVDRLSAAVADLAQEIKRQNERGPRIVAGGPGKWTLAAEISFATGSSTPRQQDCARLAANVIKASPSAQRVQIAGAADERGTPAANNALSLQRAASAALCLATHAPAKRWSIEITGAGSLATSPAEYARARRATVFVWEPQP</sequence>
<reference evidence="3 4" key="1">
    <citation type="submission" date="2016-11" db="EMBL/GenBank/DDBJ databases">
        <authorList>
            <person name="Varghese N."/>
            <person name="Submissions S."/>
        </authorList>
    </citation>
    <scope>NUCLEOTIDE SEQUENCE [LARGE SCALE GENOMIC DNA]</scope>
    <source>
        <strain evidence="3 4">NFR18</strain>
    </source>
</reference>
<dbReference type="InterPro" id="IPR006665">
    <property type="entry name" value="OmpA-like"/>
</dbReference>
<organism evidence="3 4">
    <name type="scientific">Janthinobacterium lividum</name>
    <dbReference type="NCBI Taxonomy" id="29581"/>
    <lineage>
        <taxon>Bacteria</taxon>
        <taxon>Pseudomonadati</taxon>
        <taxon>Pseudomonadota</taxon>
        <taxon>Betaproteobacteria</taxon>
        <taxon>Burkholderiales</taxon>
        <taxon>Oxalobacteraceae</taxon>
        <taxon>Janthinobacterium</taxon>
    </lineage>
</organism>
<dbReference type="Gene3D" id="3.30.1330.60">
    <property type="entry name" value="OmpA-like domain"/>
    <property type="match status" value="1"/>
</dbReference>
<comment type="caution">
    <text evidence="3">The sequence shown here is derived from an EMBL/GenBank/DDBJ whole genome shotgun (WGS) entry which is preliminary data.</text>
</comment>
<evidence type="ECO:0000313" key="4">
    <source>
        <dbReference type="Proteomes" id="UP000182489"/>
    </source>
</evidence>
<protein>
    <submittedName>
        <fullName evidence="3">Outer membrane protein OmpA</fullName>
    </submittedName>
</protein>
<dbReference type="SUPFAM" id="SSF103088">
    <property type="entry name" value="OmpA-like"/>
    <property type="match status" value="1"/>
</dbReference>
<dbReference type="PROSITE" id="PS51123">
    <property type="entry name" value="OMPA_2"/>
    <property type="match status" value="1"/>
</dbReference>
<dbReference type="InterPro" id="IPR036737">
    <property type="entry name" value="OmpA-like_sf"/>
</dbReference>
<evidence type="ECO:0000313" key="3">
    <source>
        <dbReference type="EMBL" id="SFX38544.1"/>
    </source>
</evidence>
<dbReference type="AlphaFoldDB" id="A0AB38C630"/>
<evidence type="ECO:0000256" key="1">
    <source>
        <dbReference type="PROSITE-ProRule" id="PRU00473"/>
    </source>
</evidence>
<dbReference type="GO" id="GO:0016020">
    <property type="term" value="C:membrane"/>
    <property type="evidence" value="ECO:0007669"/>
    <property type="project" value="UniProtKB-UniRule"/>
</dbReference>
<proteinExistence type="predicted"/>
<keyword evidence="1" id="KW-0472">Membrane</keyword>
<dbReference type="EMBL" id="FPKH01000001">
    <property type="protein sequence ID" value="SFX38544.1"/>
    <property type="molecule type" value="Genomic_DNA"/>
</dbReference>
<accession>A0AB38C630</accession>
<dbReference type="Proteomes" id="UP000182489">
    <property type="component" value="Unassembled WGS sequence"/>
</dbReference>
<evidence type="ECO:0000259" key="2">
    <source>
        <dbReference type="PROSITE" id="PS51123"/>
    </source>
</evidence>
<dbReference type="RefSeq" id="WP_072453610.1">
    <property type="nucleotide sequence ID" value="NZ_FPKH01000001.1"/>
</dbReference>
<name>A0AB38C630_9BURK</name>
<feature type="domain" description="OmpA-like" evidence="2">
    <location>
        <begin position="214"/>
        <end position="327"/>
    </location>
</feature>
<gene>
    <name evidence="3" type="ORF">SAMN03097694_1887</name>
</gene>